<accession>A0AAD7K971</accession>
<name>A0AAD7K971_9AGAR</name>
<dbReference type="Proteomes" id="UP001215598">
    <property type="component" value="Unassembled WGS sequence"/>
</dbReference>
<reference evidence="1" key="1">
    <citation type="submission" date="2023-03" db="EMBL/GenBank/DDBJ databases">
        <title>Massive genome expansion in bonnet fungi (Mycena s.s.) driven by repeated elements and novel gene families across ecological guilds.</title>
        <authorList>
            <consortium name="Lawrence Berkeley National Laboratory"/>
            <person name="Harder C.B."/>
            <person name="Miyauchi S."/>
            <person name="Viragh M."/>
            <person name="Kuo A."/>
            <person name="Thoen E."/>
            <person name="Andreopoulos B."/>
            <person name="Lu D."/>
            <person name="Skrede I."/>
            <person name="Drula E."/>
            <person name="Henrissat B."/>
            <person name="Morin E."/>
            <person name="Kohler A."/>
            <person name="Barry K."/>
            <person name="LaButti K."/>
            <person name="Morin E."/>
            <person name="Salamov A."/>
            <person name="Lipzen A."/>
            <person name="Mereny Z."/>
            <person name="Hegedus B."/>
            <person name="Baldrian P."/>
            <person name="Stursova M."/>
            <person name="Weitz H."/>
            <person name="Taylor A."/>
            <person name="Grigoriev I.V."/>
            <person name="Nagy L.G."/>
            <person name="Martin F."/>
            <person name="Kauserud H."/>
        </authorList>
    </citation>
    <scope>NUCLEOTIDE SEQUENCE</scope>
    <source>
        <strain evidence="1">CBHHK182m</strain>
    </source>
</reference>
<evidence type="ECO:0000313" key="1">
    <source>
        <dbReference type="EMBL" id="KAJ7780936.1"/>
    </source>
</evidence>
<gene>
    <name evidence="1" type="ORF">B0H16DRAFT_1682533</name>
</gene>
<proteinExistence type="predicted"/>
<evidence type="ECO:0000313" key="2">
    <source>
        <dbReference type="Proteomes" id="UP001215598"/>
    </source>
</evidence>
<organism evidence="1 2">
    <name type="scientific">Mycena metata</name>
    <dbReference type="NCBI Taxonomy" id="1033252"/>
    <lineage>
        <taxon>Eukaryota</taxon>
        <taxon>Fungi</taxon>
        <taxon>Dikarya</taxon>
        <taxon>Basidiomycota</taxon>
        <taxon>Agaricomycotina</taxon>
        <taxon>Agaricomycetes</taxon>
        <taxon>Agaricomycetidae</taxon>
        <taxon>Agaricales</taxon>
        <taxon>Marasmiineae</taxon>
        <taxon>Mycenaceae</taxon>
        <taxon>Mycena</taxon>
    </lineage>
</organism>
<dbReference type="AlphaFoldDB" id="A0AAD7K971"/>
<keyword evidence="2" id="KW-1185">Reference proteome</keyword>
<protein>
    <submittedName>
        <fullName evidence="1">Uncharacterized protein</fullName>
    </submittedName>
</protein>
<sequence>MAGTMSSLFPSGPPLPAFQSLLVKGPHHPSAPIHLALSHAAQCPGTRILMITPSRETMAAALREHNDDWIATRSGTGDVLGLAGCSTVFYPPSPAHFSFLVEMLSTNTDGNNPTTVLAQAPSLVILVGLSAYFLEDVEMNPTGHPWTVSSYMTLVARTLASFAALSPTPIALALFDAHLDALKLPILKHPPSKPSKLENVAFYVQKYFELLAVFERDDDSFLSSSQEDEREMDSQQRNRMHLFRRGQPKPETWRWIERIEGGTVFVWDGIT</sequence>
<comment type="caution">
    <text evidence="1">The sequence shown here is derived from an EMBL/GenBank/DDBJ whole genome shotgun (WGS) entry which is preliminary data.</text>
</comment>
<dbReference type="EMBL" id="JARKIB010000004">
    <property type="protein sequence ID" value="KAJ7780936.1"/>
    <property type="molecule type" value="Genomic_DNA"/>
</dbReference>